<name>A0ABS8JTN1_9BURK</name>
<dbReference type="EMBL" id="JAJITD010000005">
    <property type="protein sequence ID" value="MCC8393265.1"/>
    <property type="molecule type" value="Genomic_DNA"/>
</dbReference>
<sequence>MKTKLYDESETSNAICSHCNQLVSTTFRPRDVPFSDGSGEVKHVLAAVCDICDRVIAVPAQATPAILEARRKQVRA</sequence>
<organism evidence="1 2">
    <name type="scientific">Paraburkholderia sejongensis</name>
    <dbReference type="NCBI Taxonomy" id="2886946"/>
    <lineage>
        <taxon>Bacteria</taxon>
        <taxon>Pseudomonadati</taxon>
        <taxon>Pseudomonadota</taxon>
        <taxon>Betaproteobacteria</taxon>
        <taxon>Burkholderiales</taxon>
        <taxon>Burkholderiaceae</taxon>
        <taxon>Paraburkholderia</taxon>
    </lineage>
</organism>
<gene>
    <name evidence="1" type="ORF">LJ656_11745</name>
</gene>
<evidence type="ECO:0000313" key="2">
    <source>
        <dbReference type="Proteomes" id="UP001431019"/>
    </source>
</evidence>
<comment type="caution">
    <text evidence="1">The sequence shown here is derived from an EMBL/GenBank/DDBJ whole genome shotgun (WGS) entry which is preliminary data.</text>
</comment>
<dbReference type="RefSeq" id="WP_230509592.1">
    <property type="nucleotide sequence ID" value="NZ_JAJITD010000005.1"/>
</dbReference>
<dbReference type="Proteomes" id="UP001431019">
    <property type="component" value="Unassembled WGS sequence"/>
</dbReference>
<reference evidence="1 2" key="1">
    <citation type="submission" date="2021-11" db="EMBL/GenBank/DDBJ databases">
        <authorList>
            <person name="Oh E.-T."/>
            <person name="Kim S.-B."/>
        </authorList>
    </citation>
    <scope>NUCLEOTIDE SEQUENCE [LARGE SCALE GENOMIC DNA]</scope>
    <source>
        <strain evidence="1 2">MMS20-SJTR3</strain>
    </source>
</reference>
<evidence type="ECO:0000313" key="1">
    <source>
        <dbReference type="EMBL" id="MCC8393265.1"/>
    </source>
</evidence>
<keyword evidence="2" id="KW-1185">Reference proteome</keyword>
<protein>
    <submittedName>
        <fullName evidence="1">Uncharacterized protein</fullName>
    </submittedName>
</protein>
<proteinExistence type="predicted"/>
<accession>A0ABS8JTN1</accession>